<sequence>MDADPTTSRTTSSSRPRRVAVTGATGNVGVALLSRLLADPGIDEVVGLARRPPDWTIDRLRWRHLDLGDPASARPLLAEVCGAVDAVVHLAWAFQPTHHPEETWQINAVGSRLVVDAAVAAGVGTFVHQSSVGAYSPGPDDGGRVDEAWPTDSLPTAGYGREKAYVERVVDTMELARPEMRVVRFRPAFIFQKGASDEQRQIFAGWLLPQKLVADGKLPVLPWPGDLRFQALHAADMAEAIWLGLTQPVRGAFNLAAEPVIGSDEMAEVLDAGRAVHVPVSVVRAAVSAGWRSRLLPTEPALLDLVDAIPLLDVTRARTELGWEPRHTALDALRALVEGWSEEPEPLTPALADPAG</sequence>
<evidence type="ECO:0000313" key="3">
    <source>
        <dbReference type="Proteomes" id="UP000334019"/>
    </source>
</evidence>
<dbReference type="Gene3D" id="3.40.50.720">
    <property type="entry name" value="NAD(P)-binding Rossmann-like Domain"/>
    <property type="match status" value="1"/>
</dbReference>
<dbReference type="InterPro" id="IPR036291">
    <property type="entry name" value="NAD(P)-bd_dom_sf"/>
</dbReference>
<dbReference type="PANTHER" id="PTHR48079:SF6">
    <property type="entry name" value="NAD(P)-BINDING DOMAIN-CONTAINING PROTEIN-RELATED"/>
    <property type="match status" value="1"/>
</dbReference>
<evidence type="ECO:0000313" key="2">
    <source>
        <dbReference type="EMBL" id="QGG95735.1"/>
    </source>
</evidence>
<dbReference type="Proteomes" id="UP000334019">
    <property type="component" value="Chromosome"/>
</dbReference>
<dbReference type="SUPFAM" id="SSF51735">
    <property type="entry name" value="NAD(P)-binding Rossmann-fold domains"/>
    <property type="match status" value="1"/>
</dbReference>
<proteinExistence type="predicted"/>
<dbReference type="GO" id="GO:0004029">
    <property type="term" value="F:aldehyde dehydrogenase (NAD+) activity"/>
    <property type="evidence" value="ECO:0007669"/>
    <property type="project" value="TreeGrafter"/>
</dbReference>
<dbReference type="AlphaFoldDB" id="A0A5Q2RRB8"/>
<name>A0A5Q2RRB8_9ACTN</name>
<accession>A0A5Q2RRB8</accession>
<dbReference type="Pfam" id="PF01370">
    <property type="entry name" value="Epimerase"/>
    <property type="match status" value="1"/>
</dbReference>
<protein>
    <submittedName>
        <fullName evidence="2">NAD-dependent epimerase/dehydratase family protein</fullName>
    </submittedName>
</protein>
<dbReference type="InterPro" id="IPR051783">
    <property type="entry name" value="NAD(P)-dependent_oxidoreduct"/>
</dbReference>
<evidence type="ECO:0000259" key="1">
    <source>
        <dbReference type="Pfam" id="PF01370"/>
    </source>
</evidence>
<dbReference type="PANTHER" id="PTHR48079">
    <property type="entry name" value="PROTEIN YEEZ"/>
    <property type="match status" value="1"/>
</dbReference>
<feature type="domain" description="NAD-dependent epimerase/dehydratase" evidence="1">
    <location>
        <begin position="19"/>
        <end position="255"/>
    </location>
</feature>
<dbReference type="EMBL" id="CP045851">
    <property type="protein sequence ID" value="QGG95735.1"/>
    <property type="molecule type" value="Genomic_DNA"/>
</dbReference>
<dbReference type="GO" id="GO:0005737">
    <property type="term" value="C:cytoplasm"/>
    <property type="evidence" value="ECO:0007669"/>
    <property type="project" value="TreeGrafter"/>
</dbReference>
<reference evidence="2 3" key="1">
    <citation type="submission" date="2019-11" db="EMBL/GenBank/DDBJ databases">
        <authorList>
            <person name="He Y."/>
        </authorList>
    </citation>
    <scope>NUCLEOTIDE SEQUENCE [LARGE SCALE GENOMIC DNA]</scope>
    <source>
        <strain evidence="2 3">SCSIO 58843</strain>
    </source>
</reference>
<gene>
    <name evidence="2" type="ORF">GH723_11850</name>
</gene>
<dbReference type="KEGG" id="atq:GH723_11850"/>
<keyword evidence="3" id="KW-1185">Reference proteome</keyword>
<dbReference type="RefSeq" id="WP_153759841.1">
    <property type="nucleotide sequence ID" value="NZ_CP045851.1"/>
</dbReference>
<organism evidence="2 3">
    <name type="scientific">Actinomarinicola tropica</name>
    <dbReference type="NCBI Taxonomy" id="2789776"/>
    <lineage>
        <taxon>Bacteria</taxon>
        <taxon>Bacillati</taxon>
        <taxon>Actinomycetota</taxon>
        <taxon>Acidimicrobiia</taxon>
        <taxon>Acidimicrobiales</taxon>
        <taxon>Iamiaceae</taxon>
        <taxon>Actinomarinicola</taxon>
    </lineage>
</organism>
<dbReference type="InterPro" id="IPR001509">
    <property type="entry name" value="Epimerase_deHydtase"/>
</dbReference>